<evidence type="ECO:0000256" key="10">
    <source>
        <dbReference type="ARBA" id="ARBA00023136"/>
    </source>
</evidence>
<evidence type="ECO:0000256" key="2">
    <source>
        <dbReference type="ARBA" id="ARBA00004760"/>
    </source>
</evidence>
<comment type="similarity">
    <text evidence="4">Belongs to the glycosyltransferase 2 family.</text>
</comment>
<evidence type="ECO:0000256" key="1">
    <source>
        <dbReference type="ARBA" id="ARBA00004141"/>
    </source>
</evidence>
<dbReference type="GO" id="GO:0006679">
    <property type="term" value="P:glucosylceramide biosynthetic process"/>
    <property type="evidence" value="ECO:0007669"/>
    <property type="project" value="TreeGrafter"/>
</dbReference>
<evidence type="ECO:0000256" key="6">
    <source>
        <dbReference type="ARBA" id="ARBA00022676"/>
    </source>
</evidence>
<dbReference type="PANTHER" id="PTHR12726">
    <property type="entry name" value="CERAMIDE GLUCOSYLTRANSFERASE"/>
    <property type="match status" value="1"/>
</dbReference>
<organism evidence="11 12">
    <name type="scientific">Ancylostoma ceylanicum</name>
    <dbReference type="NCBI Taxonomy" id="53326"/>
    <lineage>
        <taxon>Eukaryota</taxon>
        <taxon>Metazoa</taxon>
        <taxon>Ecdysozoa</taxon>
        <taxon>Nematoda</taxon>
        <taxon>Chromadorea</taxon>
        <taxon>Rhabditida</taxon>
        <taxon>Rhabditina</taxon>
        <taxon>Rhabditomorpha</taxon>
        <taxon>Strongyloidea</taxon>
        <taxon>Ancylostomatidae</taxon>
        <taxon>Ancylostomatinae</taxon>
        <taxon>Ancylostoma</taxon>
    </lineage>
</organism>
<dbReference type="OrthoDB" id="1483400at2759"/>
<keyword evidence="7" id="KW-0808">Transferase</keyword>
<gene>
    <name evidence="11" type="primary">Acey_s0174.g467</name>
    <name evidence="11" type="ORF">Y032_0174g467</name>
</gene>
<dbReference type="Pfam" id="PF13506">
    <property type="entry name" value="Glyco_transf_21"/>
    <property type="match status" value="1"/>
</dbReference>
<evidence type="ECO:0000256" key="8">
    <source>
        <dbReference type="ARBA" id="ARBA00022692"/>
    </source>
</evidence>
<comment type="caution">
    <text evidence="11">The sequence shown here is derived from an EMBL/GenBank/DDBJ whole genome shotgun (WGS) entry which is preliminary data.</text>
</comment>
<reference evidence="12" key="1">
    <citation type="journal article" date="2015" name="Nat. Genet.">
        <title>The genome and transcriptome of the zoonotic hookworm Ancylostoma ceylanicum identify infection-specific gene families.</title>
        <authorList>
            <person name="Schwarz E.M."/>
            <person name="Hu Y."/>
            <person name="Antoshechkin I."/>
            <person name="Miller M.M."/>
            <person name="Sternberg P.W."/>
            <person name="Aroian R.V."/>
        </authorList>
    </citation>
    <scope>NUCLEOTIDE SEQUENCE</scope>
    <source>
        <strain evidence="12">HY135</strain>
    </source>
</reference>
<name>A0A016SUL1_9BILA</name>
<comment type="pathway">
    <text evidence="2">Lipid metabolism; sphingolipid metabolism.</text>
</comment>
<evidence type="ECO:0000256" key="3">
    <source>
        <dbReference type="ARBA" id="ARBA00004991"/>
    </source>
</evidence>
<evidence type="ECO:0000256" key="5">
    <source>
        <dbReference type="ARBA" id="ARBA00012699"/>
    </source>
</evidence>
<accession>A0A016SUL1</accession>
<sequence>MKFPMKRTRGRREDSNACVSDASTILHHTDVLLICTCELLFLFLLLFFVALPVLVIVFPNIITKLFFLNFRIFMRSDALMDMVNSMTDDVALVTQMPYCKDREGFAGALEQIYFGTSHGRIYLAGNCMQFVCSTGMSSLMRRVVLDECGGLPAFGDVLAEDYFIGLEFSRRGWLSAISTHPALQNSAEPSVSKFHARISRWMQLRIAMLPHMMVVEPLQDCFMAGLIGCLCASHLFSFNPYIYYVVHCTAWCMCDYALNRSIQMFFFLVNFSHPGVEWFGIEAA</sequence>
<dbReference type="EMBL" id="JARK01001510">
    <property type="protein sequence ID" value="EYB94230.1"/>
    <property type="molecule type" value="Genomic_DNA"/>
</dbReference>
<evidence type="ECO:0000256" key="9">
    <source>
        <dbReference type="ARBA" id="ARBA00022989"/>
    </source>
</evidence>
<dbReference type="PANTHER" id="PTHR12726:SF0">
    <property type="entry name" value="CERAMIDE GLUCOSYLTRANSFERASE"/>
    <property type="match status" value="1"/>
</dbReference>
<comment type="pathway">
    <text evidence="3">Sphingolipid metabolism.</text>
</comment>
<evidence type="ECO:0000256" key="4">
    <source>
        <dbReference type="ARBA" id="ARBA00006739"/>
    </source>
</evidence>
<protein>
    <recommendedName>
        <fullName evidence="5">ceramide glucosyltransferase</fullName>
        <ecNumber evidence="5">2.4.1.80</ecNumber>
    </recommendedName>
</protein>
<dbReference type="Gene3D" id="3.90.550.10">
    <property type="entry name" value="Spore Coat Polysaccharide Biosynthesis Protein SpsA, Chain A"/>
    <property type="match status" value="1"/>
</dbReference>
<evidence type="ECO:0000313" key="12">
    <source>
        <dbReference type="Proteomes" id="UP000024635"/>
    </source>
</evidence>
<proteinExistence type="inferred from homology"/>
<keyword evidence="8" id="KW-0812">Transmembrane</keyword>
<dbReference type="GO" id="GO:0008120">
    <property type="term" value="F:ceramide glucosyltransferase activity"/>
    <property type="evidence" value="ECO:0007669"/>
    <property type="project" value="UniProtKB-EC"/>
</dbReference>
<keyword evidence="10" id="KW-0472">Membrane</keyword>
<dbReference type="EC" id="2.4.1.80" evidence="5"/>
<evidence type="ECO:0000256" key="7">
    <source>
        <dbReference type="ARBA" id="ARBA00022679"/>
    </source>
</evidence>
<dbReference type="SUPFAM" id="SSF53448">
    <property type="entry name" value="Nucleotide-diphospho-sugar transferases"/>
    <property type="match status" value="1"/>
</dbReference>
<keyword evidence="6" id="KW-0328">Glycosyltransferase</keyword>
<dbReference type="UniPathway" id="UPA00222"/>
<evidence type="ECO:0000313" key="11">
    <source>
        <dbReference type="EMBL" id="EYB94230.1"/>
    </source>
</evidence>
<dbReference type="GO" id="GO:0016020">
    <property type="term" value="C:membrane"/>
    <property type="evidence" value="ECO:0007669"/>
    <property type="project" value="UniProtKB-SubCell"/>
</dbReference>
<keyword evidence="9" id="KW-1133">Transmembrane helix</keyword>
<comment type="subcellular location">
    <subcellularLocation>
        <location evidence="1">Membrane</location>
        <topology evidence="1">Multi-pass membrane protein</topology>
    </subcellularLocation>
</comment>
<dbReference type="InterPro" id="IPR029044">
    <property type="entry name" value="Nucleotide-diphossugar_trans"/>
</dbReference>
<dbReference type="Proteomes" id="UP000024635">
    <property type="component" value="Unassembled WGS sequence"/>
</dbReference>
<dbReference type="InterPro" id="IPR025993">
    <property type="entry name" value="Ceramide_glucosylTrfase"/>
</dbReference>
<dbReference type="AlphaFoldDB" id="A0A016SUL1"/>
<keyword evidence="12" id="KW-1185">Reference proteome</keyword>